<name>A0A1G6XNP5_9SPHI</name>
<accession>A0A1G6XNP5</accession>
<dbReference type="SUPFAM" id="SSF88697">
    <property type="entry name" value="PUA domain-like"/>
    <property type="match status" value="1"/>
</dbReference>
<sequence>MKYWITVVSKDHITRGIAGGFMQANHGKQGPLTRMATGDWVIIYSPRQSMSGNEPLQAFTAIGQVARDEIYQHKMSDDFIPFRRDITYYKCAETPIVPLVEKLSFLPNKKQWGYPFRFGFFELPGHDFELIKQQMIKDELIPVKQ</sequence>
<dbReference type="InterPro" id="IPR022996">
    <property type="entry name" value="UPF0310"/>
</dbReference>
<dbReference type="OrthoDB" id="9793567at2"/>
<proteinExistence type="inferred from homology"/>
<dbReference type="STRING" id="1391627.SAMN05216464_102590"/>
<evidence type="ECO:0000256" key="1">
    <source>
        <dbReference type="HAMAP-Rule" id="MF_00771"/>
    </source>
</evidence>
<dbReference type="InterPro" id="IPR002740">
    <property type="entry name" value="EVE_domain"/>
</dbReference>
<comment type="similarity">
    <text evidence="1">Belongs to the UPF0310 family.</text>
</comment>
<dbReference type="RefSeq" id="WP_091146895.1">
    <property type="nucleotide sequence ID" value="NZ_FNAI01000002.1"/>
</dbReference>
<dbReference type="NCBIfam" id="NF002616">
    <property type="entry name" value="PRK02268.1-2"/>
    <property type="match status" value="1"/>
</dbReference>
<reference evidence="3 4" key="1">
    <citation type="submission" date="2016-10" db="EMBL/GenBank/DDBJ databases">
        <authorList>
            <person name="de Groot N.N."/>
        </authorList>
    </citation>
    <scope>NUCLEOTIDE SEQUENCE [LARGE SCALE GENOMIC DNA]</scope>
    <source>
        <strain evidence="3 4">47C3B</strain>
    </source>
</reference>
<gene>
    <name evidence="3" type="ORF">SAMN05216464_102590</name>
</gene>
<dbReference type="EMBL" id="FNAI01000002">
    <property type="protein sequence ID" value="SDD79393.1"/>
    <property type="molecule type" value="Genomic_DNA"/>
</dbReference>
<evidence type="ECO:0000259" key="2">
    <source>
        <dbReference type="Pfam" id="PF01878"/>
    </source>
</evidence>
<evidence type="ECO:0000313" key="3">
    <source>
        <dbReference type="EMBL" id="SDD79393.1"/>
    </source>
</evidence>
<feature type="domain" description="EVE" evidence="2">
    <location>
        <begin position="2"/>
        <end position="133"/>
    </location>
</feature>
<evidence type="ECO:0000313" key="4">
    <source>
        <dbReference type="Proteomes" id="UP000199072"/>
    </source>
</evidence>
<dbReference type="AlphaFoldDB" id="A0A1G6XNP5"/>
<organism evidence="3 4">
    <name type="scientific">Mucilaginibacter pineti</name>
    <dbReference type="NCBI Taxonomy" id="1391627"/>
    <lineage>
        <taxon>Bacteria</taxon>
        <taxon>Pseudomonadati</taxon>
        <taxon>Bacteroidota</taxon>
        <taxon>Sphingobacteriia</taxon>
        <taxon>Sphingobacteriales</taxon>
        <taxon>Sphingobacteriaceae</taxon>
        <taxon>Mucilaginibacter</taxon>
    </lineage>
</organism>
<dbReference type="HAMAP" id="MF_00771">
    <property type="entry name" value="UPF0310"/>
    <property type="match status" value="1"/>
</dbReference>
<protein>
    <recommendedName>
        <fullName evidence="1">UPF0310 protein SAMN05216464_102590</fullName>
    </recommendedName>
</protein>
<dbReference type="Pfam" id="PF01878">
    <property type="entry name" value="EVE"/>
    <property type="match status" value="1"/>
</dbReference>
<dbReference type="CDD" id="cd21132">
    <property type="entry name" value="EVE-like"/>
    <property type="match status" value="1"/>
</dbReference>
<keyword evidence="4" id="KW-1185">Reference proteome</keyword>
<dbReference type="Proteomes" id="UP000199072">
    <property type="component" value="Unassembled WGS sequence"/>
</dbReference>
<dbReference type="InterPro" id="IPR015947">
    <property type="entry name" value="PUA-like_sf"/>
</dbReference>
<dbReference type="Gene3D" id="3.10.590.10">
    <property type="entry name" value="ph1033 like domains"/>
    <property type="match status" value="1"/>
</dbReference>